<evidence type="ECO:0000313" key="3">
    <source>
        <dbReference type="Proteomes" id="UP000033710"/>
    </source>
</evidence>
<accession>A0A0F2M4Z8</accession>
<dbReference type="EMBL" id="AXCR01000010">
    <property type="protein sequence ID" value="KJR83261.1"/>
    <property type="molecule type" value="Genomic_DNA"/>
</dbReference>
<feature type="compositionally biased region" description="Basic residues" evidence="1">
    <location>
        <begin position="29"/>
        <end position="39"/>
    </location>
</feature>
<comment type="caution">
    <text evidence="2">The sequence shown here is derived from an EMBL/GenBank/DDBJ whole genome shotgun (WGS) entry which is preliminary data.</text>
</comment>
<dbReference type="GeneID" id="27666211"/>
<reference evidence="2 3" key="2">
    <citation type="journal article" date="2015" name="Eukaryot. Cell">
        <title>Asexual propagation of a virulent clone complex in a human and feline outbreak of sporotrichosis.</title>
        <authorList>
            <person name="Teixeira Mde M."/>
            <person name="Rodrigues A.M."/>
            <person name="Tsui C.K."/>
            <person name="de Almeida L.G."/>
            <person name="Van Diepeningen A.D."/>
            <person name="van den Ende B.G."/>
            <person name="Fernandes G.F."/>
            <person name="Kano R."/>
            <person name="Hamelin R.C."/>
            <person name="Lopes-Bezerra L.M."/>
            <person name="Vasconcelos A.T."/>
            <person name="de Hoog S."/>
            <person name="de Camargo Z.P."/>
            <person name="Felipe M.S."/>
        </authorList>
    </citation>
    <scope>NUCLEOTIDE SEQUENCE [LARGE SCALE GENOMIC DNA]</scope>
    <source>
        <strain evidence="2 3">1099-18</strain>
    </source>
</reference>
<feature type="region of interest" description="Disordered" evidence="1">
    <location>
        <begin position="137"/>
        <end position="189"/>
    </location>
</feature>
<dbReference type="VEuPathDB" id="FungiDB:SPSK_04123"/>
<proteinExistence type="predicted"/>
<feature type="compositionally biased region" description="Polar residues" evidence="1">
    <location>
        <begin position="282"/>
        <end position="301"/>
    </location>
</feature>
<feature type="region of interest" description="Disordered" evidence="1">
    <location>
        <begin position="25"/>
        <end position="44"/>
    </location>
</feature>
<feature type="compositionally biased region" description="Polar residues" evidence="1">
    <location>
        <begin position="70"/>
        <end position="101"/>
    </location>
</feature>
<reference evidence="2 3" key="1">
    <citation type="journal article" date="2014" name="BMC Genomics">
        <title>Comparative genomics of the major fungal agents of human and animal Sporotrichosis: Sporothrix schenckii and Sporothrix brasiliensis.</title>
        <authorList>
            <person name="Teixeira M.M."/>
            <person name="de Almeida L.G."/>
            <person name="Kubitschek-Barreira P."/>
            <person name="Alves F.L."/>
            <person name="Kioshima E.S."/>
            <person name="Abadio A.K."/>
            <person name="Fernandes L."/>
            <person name="Derengowski L.S."/>
            <person name="Ferreira K.S."/>
            <person name="Souza R.C."/>
            <person name="Ruiz J.C."/>
            <person name="de Andrade N.C."/>
            <person name="Paes H.C."/>
            <person name="Nicola A.M."/>
            <person name="Albuquerque P."/>
            <person name="Gerber A.L."/>
            <person name="Martins V.P."/>
            <person name="Peconick L.D."/>
            <person name="Neto A.V."/>
            <person name="Chaucanez C.B."/>
            <person name="Silva P.A."/>
            <person name="Cunha O.L."/>
            <person name="de Oliveira F.F."/>
            <person name="dos Santos T.C."/>
            <person name="Barros A.L."/>
            <person name="Soares M.A."/>
            <person name="de Oliveira L.M."/>
            <person name="Marini M.M."/>
            <person name="Villalobos-Duno H."/>
            <person name="Cunha M.M."/>
            <person name="de Hoog S."/>
            <person name="da Silveira J.F."/>
            <person name="Henrissat B."/>
            <person name="Nino-Vega G.A."/>
            <person name="Cisalpino P.S."/>
            <person name="Mora-Montes H.M."/>
            <person name="Almeida S.R."/>
            <person name="Stajich J.E."/>
            <person name="Lopes-Bezerra L.M."/>
            <person name="Vasconcelos A.T."/>
            <person name="Felipe M.S."/>
        </authorList>
    </citation>
    <scope>NUCLEOTIDE SEQUENCE [LARGE SCALE GENOMIC DNA]</scope>
    <source>
        <strain evidence="2 3">1099-18</strain>
    </source>
</reference>
<dbReference type="RefSeq" id="XP_016585937.1">
    <property type="nucleotide sequence ID" value="XM_016730934.1"/>
</dbReference>
<feature type="compositionally biased region" description="Basic and acidic residues" evidence="1">
    <location>
        <begin position="168"/>
        <end position="184"/>
    </location>
</feature>
<dbReference type="KEGG" id="ssck:SPSK_04123"/>
<feature type="region of interest" description="Disordered" evidence="1">
    <location>
        <begin position="272"/>
        <end position="345"/>
    </location>
</feature>
<dbReference type="Proteomes" id="UP000033710">
    <property type="component" value="Unassembled WGS sequence"/>
</dbReference>
<evidence type="ECO:0000256" key="1">
    <source>
        <dbReference type="SAM" id="MobiDB-lite"/>
    </source>
</evidence>
<protein>
    <submittedName>
        <fullName evidence="2">Uncharacterized protein</fullName>
    </submittedName>
</protein>
<dbReference type="OrthoDB" id="10421945at2759"/>
<sequence>MADRHHQNGKWVGERPHPFAEWAAGRNLKTNHHQKKKKQSVTAETSAAELAFAILRQSGPGPVQPAQMPAKTSTQKGQNTVADQKPNVQSSQAATVESSHGQAIPAKPTPAQKENAEQNMRHGVQSNGSFQVEISVRSHPSRENTGSVPGNESKRTSDSDSNDYESTDEYKRHDRQKERNDGNKHSCRHKCHCDRLPDHPKPNQMQAVPSNGTATIVGYQQINPQYVQTMPMASFQPHAAQHDRLYFDYHPLGAYRVPFYYPVGNMGVFPSTQHGGARSDIRSSSYTNGWDSHSRPIQSPEPSVRPREPFPRSAQVPFNDGPPRRCRCPSPSDTVPLRSAMRGGRDSMVSQAAQRNIDLSPDMPAISTMEATTIDGRSMTDPTYLPFPPRFHFPDSFWKSETKDTQNISHRHLPFEPGFTSTPEFWRAEQSDLNEASGRDMNFRPATADHRSPKKGYELMVPAVRKPEFCIPGAWIEGSETSSMQSDCTNQHASHDCPNTWADMSVTYSYAPLPDVPDPLMGRRASSHISW</sequence>
<name>A0A0F2M4Z8_SPOSC</name>
<organism evidence="2 3">
    <name type="scientific">Sporothrix schenckii 1099-18</name>
    <dbReference type="NCBI Taxonomy" id="1397361"/>
    <lineage>
        <taxon>Eukaryota</taxon>
        <taxon>Fungi</taxon>
        <taxon>Dikarya</taxon>
        <taxon>Ascomycota</taxon>
        <taxon>Pezizomycotina</taxon>
        <taxon>Sordariomycetes</taxon>
        <taxon>Sordariomycetidae</taxon>
        <taxon>Ophiostomatales</taxon>
        <taxon>Ophiostomataceae</taxon>
        <taxon>Sporothrix</taxon>
    </lineage>
</organism>
<feature type="region of interest" description="Disordered" evidence="1">
    <location>
        <begin position="55"/>
        <end position="116"/>
    </location>
</feature>
<gene>
    <name evidence="2" type="ORF">SPSK_04123</name>
</gene>
<dbReference type="AlphaFoldDB" id="A0A0F2M4Z8"/>
<evidence type="ECO:0000313" key="2">
    <source>
        <dbReference type="EMBL" id="KJR83261.1"/>
    </source>
</evidence>